<evidence type="ECO:0000256" key="5">
    <source>
        <dbReference type="ARBA" id="ARBA00022763"/>
    </source>
</evidence>
<dbReference type="SUPFAM" id="SSF81624">
    <property type="entry name" value="N-terminal domain of MutM-like DNA repair proteins"/>
    <property type="match status" value="1"/>
</dbReference>
<dbReference type="GO" id="GO:0008270">
    <property type="term" value="F:zinc ion binding"/>
    <property type="evidence" value="ECO:0007669"/>
    <property type="project" value="UniProtKB-KW"/>
</dbReference>
<dbReference type="STRING" id="262209.AWH69_05845"/>
<dbReference type="Gene3D" id="3.20.190.10">
    <property type="entry name" value="MutM-like, N-terminal"/>
    <property type="match status" value="1"/>
</dbReference>
<dbReference type="SMART" id="SM01232">
    <property type="entry name" value="H2TH"/>
    <property type="match status" value="1"/>
</dbReference>
<evidence type="ECO:0000256" key="9">
    <source>
        <dbReference type="ARBA" id="ARBA00023125"/>
    </source>
</evidence>
<dbReference type="PROSITE" id="PS51068">
    <property type="entry name" value="FPG_CAT"/>
    <property type="match status" value="1"/>
</dbReference>
<evidence type="ECO:0000313" key="18">
    <source>
        <dbReference type="EMBL" id="OAB87583.1"/>
    </source>
</evidence>
<evidence type="ECO:0000256" key="6">
    <source>
        <dbReference type="ARBA" id="ARBA00022771"/>
    </source>
</evidence>
<dbReference type="Gene3D" id="1.10.8.50">
    <property type="match status" value="1"/>
</dbReference>
<dbReference type="Pfam" id="PF01149">
    <property type="entry name" value="Fapy_DNA_glyco"/>
    <property type="match status" value="1"/>
</dbReference>
<evidence type="ECO:0000256" key="12">
    <source>
        <dbReference type="ARBA" id="ARBA00023268"/>
    </source>
</evidence>
<evidence type="ECO:0000256" key="4">
    <source>
        <dbReference type="ARBA" id="ARBA00022723"/>
    </source>
</evidence>
<dbReference type="PROSITE" id="PS51066">
    <property type="entry name" value="ZF_FPG_2"/>
    <property type="match status" value="1"/>
</dbReference>
<dbReference type="SUPFAM" id="SSF57716">
    <property type="entry name" value="Glucocorticoid receptor-like (DNA-binding domain)"/>
    <property type="match status" value="1"/>
</dbReference>
<dbReference type="Proteomes" id="UP000076976">
    <property type="component" value="Unassembled WGS sequence"/>
</dbReference>
<dbReference type="InterPro" id="IPR010663">
    <property type="entry name" value="Znf_FPG/IleRS"/>
</dbReference>
<dbReference type="Pfam" id="PF06831">
    <property type="entry name" value="H2TH"/>
    <property type="match status" value="1"/>
</dbReference>
<feature type="domain" description="FPG-type" evidence="16">
    <location>
        <begin position="243"/>
        <end position="277"/>
    </location>
</feature>
<evidence type="ECO:0000313" key="19">
    <source>
        <dbReference type="Proteomes" id="UP000076976"/>
    </source>
</evidence>
<dbReference type="GO" id="GO:0003690">
    <property type="term" value="F:double-stranded DNA binding"/>
    <property type="evidence" value="ECO:0007669"/>
    <property type="project" value="UniProtKB-ARBA"/>
</dbReference>
<proteinExistence type="inferred from homology"/>
<dbReference type="InterPro" id="IPR012319">
    <property type="entry name" value="FPG_cat"/>
</dbReference>
<sequence length="279" mass="30505">MPEGHTLARIAGALDAAFAGNEVHVSSPQGRFAAGAELLDGGVVREARSHGKQLFVEVEPPGSPEPRVLHVHLGLIGTFTIDEVAFVGEKPVVGQVRCRIEGEGHVADLRGPMVCAVITPEEEASIRDRLGPDPLREESGERGWERVTRSRKEVAALLMDQSVVAGIGNVYRCEVLFRHRVDPATPGRALARETWEAIWADLRRLMPLGVVTGRIVTREDQVEVVEGAMAKGETPHLTERTSYVYRRTGEPCRVCGTPVSMRDLAGRKLYWCTVCQTGT</sequence>
<evidence type="ECO:0000256" key="13">
    <source>
        <dbReference type="ARBA" id="ARBA00023295"/>
    </source>
</evidence>
<name>A0A176QD25_9MICO</name>
<dbReference type="InterPro" id="IPR015886">
    <property type="entry name" value="H2TH_FPG"/>
</dbReference>
<evidence type="ECO:0000256" key="8">
    <source>
        <dbReference type="ARBA" id="ARBA00022833"/>
    </source>
</evidence>
<dbReference type="GO" id="GO:0008534">
    <property type="term" value="F:oxidized purine nucleobase lesion DNA N-glycosylase activity"/>
    <property type="evidence" value="ECO:0007669"/>
    <property type="project" value="UniProtKB-ARBA"/>
</dbReference>
<evidence type="ECO:0000256" key="7">
    <source>
        <dbReference type="ARBA" id="ARBA00022801"/>
    </source>
</evidence>
<evidence type="ECO:0000259" key="16">
    <source>
        <dbReference type="PROSITE" id="PS51066"/>
    </source>
</evidence>
<keyword evidence="9" id="KW-0238">DNA-binding</keyword>
<evidence type="ECO:0000256" key="1">
    <source>
        <dbReference type="ARBA" id="ARBA00001947"/>
    </source>
</evidence>
<dbReference type="PANTHER" id="PTHR42697:SF3">
    <property type="entry name" value="ENDONUCLEASE 8 1"/>
    <property type="match status" value="1"/>
</dbReference>
<dbReference type="GO" id="GO:0000703">
    <property type="term" value="F:oxidized pyrimidine nucleobase lesion DNA N-glycosylase activity"/>
    <property type="evidence" value="ECO:0007669"/>
    <property type="project" value="TreeGrafter"/>
</dbReference>
<evidence type="ECO:0000256" key="2">
    <source>
        <dbReference type="ARBA" id="ARBA00009409"/>
    </source>
</evidence>
<evidence type="ECO:0000256" key="14">
    <source>
        <dbReference type="ARBA" id="ARBA00044632"/>
    </source>
</evidence>
<evidence type="ECO:0000256" key="11">
    <source>
        <dbReference type="ARBA" id="ARBA00023239"/>
    </source>
</evidence>
<keyword evidence="7" id="KW-0378">Hydrolase</keyword>
<comment type="cofactor">
    <cofactor evidence="1">
        <name>Zn(2+)</name>
        <dbReference type="ChEBI" id="CHEBI:29105"/>
    </cofactor>
</comment>
<comment type="similarity">
    <text evidence="2">Belongs to the FPG family.</text>
</comment>
<keyword evidence="8" id="KW-0862">Zinc</keyword>
<keyword evidence="5" id="KW-0227">DNA damage</keyword>
<dbReference type="GO" id="GO:0006979">
    <property type="term" value="P:response to oxidative stress"/>
    <property type="evidence" value="ECO:0007669"/>
    <property type="project" value="UniProtKB-ARBA"/>
</dbReference>
<dbReference type="GO" id="GO:0140078">
    <property type="term" value="F:class I DNA-(apurinic or apyrimidinic site) endonuclease activity"/>
    <property type="evidence" value="ECO:0007669"/>
    <property type="project" value="UniProtKB-EC"/>
</dbReference>
<dbReference type="InterPro" id="IPR010979">
    <property type="entry name" value="Ribosomal_uS13-like_H2TH"/>
</dbReference>
<evidence type="ECO:0000256" key="15">
    <source>
        <dbReference type="PROSITE-ProRule" id="PRU00391"/>
    </source>
</evidence>
<evidence type="ECO:0000256" key="3">
    <source>
        <dbReference type="ARBA" id="ARBA00012720"/>
    </source>
</evidence>
<dbReference type="CDD" id="cd08970">
    <property type="entry name" value="AcNei1_N"/>
    <property type="match status" value="1"/>
</dbReference>
<keyword evidence="13" id="KW-0326">Glycosidase</keyword>
<keyword evidence="4" id="KW-0479">Metal-binding</keyword>
<keyword evidence="19" id="KW-1185">Reference proteome</keyword>
<dbReference type="SMART" id="SM00898">
    <property type="entry name" value="Fapy_DNA_glyco"/>
    <property type="match status" value="1"/>
</dbReference>
<dbReference type="Pfam" id="PF06827">
    <property type="entry name" value="zf-FPG_IleRS"/>
    <property type="match status" value="1"/>
</dbReference>
<evidence type="ECO:0000256" key="10">
    <source>
        <dbReference type="ARBA" id="ARBA00023204"/>
    </source>
</evidence>
<gene>
    <name evidence="18" type="ORF">AWH69_05845</name>
</gene>
<organism evidence="18 19">
    <name type="scientific">Janibacter melonis</name>
    <dbReference type="NCBI Taxonomy" id="262209"/>
    <lineage>
        <taxon>Bacteria</taxon>
        <taxon>Bacillati</taxon>
        <taxon>Actinomycetota</taxon>
        <taxon>Actinomycetes</taxon>
        <taxon>Micrococcales</taxon>
        <taxon>Intrasporangiaceae</taxon>
        <taxon>Janibacter</taxon>
    </lineage>
</organism>
<dbReference type="GO" id="GO:0006284">
    <property type="term" value="P:base-excision repair"/>
    <property type="evidence" value="ECO:0007669"/>
    <property type="project" value="InterPro"/>
</dbReference>
<dbReference type="AlphaFoldDB" id="A0A176QD25"/>
<dbReference type="PANTHER" id="PTHR42697">
    <property type="entry name" value="ENDONUCLEASE 8"/>
    <property type="match status" value="1"/>
</dbReference>
<evidence type="ECO:0000259" key="17">
    <source>
        <dbReference type="PROSITE" id="PS51068"/>
    </source>
</evidence>
<keyword evidence="10" id="KW-0234">DNA repair</keyword>
<dbReference type="GO" id="GO:0003684">
    <property type="term" value="F:damaged DNA binding"/>
    <property type="evidence" value="ECO:0007669"/>
    <property type="project" value="InterPro"/>
</dbReference>
<feature type="domain" description="Formamidopyrimidine-DNA glycosylase catalytic" evidence="17">
    <location>
        <begin position="2"/>
        <end position="94"/>
    </location>
</feature>
<accession>A0A176QD25</accession>
<comment type="catalytic activity">
    <reaction evidence="14">
        <text>2'-deoxyribonucleotide-(2'-deoxyribose 5'-phosphate)-2'-deoxyribonucleotide-DNA = a 3'-end 2'-deoxyribonucleotide-(2,3-dehydro-2,3-deoxyribose 5'-phosphate)-DNA + a 5'-end 5'-phospho-2'-deoxyribonucleoside-DNA + H(+)</text>
        <dbReference type="Rhea" id="RHEA:66592"/>
        <dbReference type="Rhea" id="RHEA-COMP:13180"/>
        <dbReference type="Rhea" id="RHEA-COMP:16897"/>
        <dbReference type="Rhea" id="RHEA-COMP:17067"/>
        <dbReference type="ChEBI" id="CHEBI:15378"/>
        <dbReference type="ChEBI" id="CHEBI:136412"/>
        <dbReference type="ChEBI" id="CHEBI:157695"/>
        <dbReference type="ChEBI" id="CHEBI:167181"/>
        <dbReference type="EC" id="4.2.99.18"/>
    </reaction>
</comment>
<dbReference type="EC" id="4.2.99.18" evidence="3"/>
<dbReference type="SUPFAM" id="SSF46946">
    <property type="entry name" value="S13-like H2TH domain"/>
    <property type="match status" value="1"/>
</dbReference>
<dbReference type="InterPro" id="IPR000214">
    <property type="entry name" value="Znf_DNA_glyclase/AP_lyase"/>
</dbReference>
<keyword evidence="12" id="KW-0511">Multifunctional enzyme</keyword>
<protein>
    <recommendedName>
        <fullName evidence="3">DNA-(apurinic or apyrimidinic site) lyase</fullName>
        <ecNumber evidence="3">4.2.99.18</ecNumber>
    </recommendedName>
</protein>
<reference evidence="18 19" key="1">
    <citation type="submission" date="2016-01" db="EMBL/GenBank/DDBJ databases">
        <title>Janibacter melonis strain CD11_4 genome sequencing and assembly.</title>
        <authorList>
            <person name="Nair G.R."/>
            <person name="Kaur G."/>
            <person name="Chander A.M."/>
            <person name="Mayilraj S."/>
        </authorList>
    </citation>
    <scope>NUCLEOTIDE SEQUENCE [LARGE SCALE GENOMIC DNA]</scope>
    <source>
        <strain evidence="18 19">CD11-4</strain>
    </source>
</reference>
<keyword evidence="11" id="KW-0456">Lyase</keyword>
<keyword evidence="6 15" id="KW-0863">Zinc-finger</keyword>
<dbReference type="RefSeq" id="WP_068273063.1">
    <property type="nucleotide sequence ID" value="NZ_LQZG01000002.1"/>
</dbReference>
<dbReference type="EMBL" id="LQZG01000002">
    <property type="protein sequence ID" value="OAB87583.1"/>
    <property type="molecule type" value="Genomic_DNA"/>
</dbReference>
<comment type="caution">
    <text evidence="18">The sequence shown here is derived from an EMBL/GenBank/DDBJ whole genome shotgun (WGS) entry which is preliminary data.</text>
</comment>
<dbReference type="InterPro" id="IPR035937">
    <property type="entry name" value="FPG_N"/>
</dbReference>
<dbReference type="FunFam" id="1.10.8.50:FF:000003">
    <property type="entry name" value="Formamidopyrimidine-DNA glycosylase"/>
    <property type="match status" value="1"/>
</dbReference>